<evidence type="ECO:0000256" key="1">
    <source>
        <dbReference type="ARBA" id="ARBA00004141"/>
    </source>
</evidence>
<feature type="non-terminal residue" evidence="8">
    <location>
        <position position="1"/>
    </location>
</feature>
<dbReference type="Pfam" id="PF23321">
    <property type="entry name" value="R1_ABCA1"/>
    <property type="match status" value="2"/>
</dbReference>
<dbReference type="PANTHER" id="PTHR19229:SF250">
    <property type="entry name" value="ABC TRANSPORTER DOMAIN-CONTAINING PROTEIN-RELATED"/>
    <property type="match status" value="1"/>
</dbReference>
<feature type="transmembrane region" description="Helical" evidence="6">
    <location>
        <begin position="866"/>
        <end position="888"/>
    </location>
</feature>
<evidence type="ECO:0000256" key="6">
    <source>
        <dbReference type="SAM" id="Phobius"/>
    </source>
</evidence>
<dbReference type="InterPro" id="IPR017871">
    <property type="entry name" value="ABC_transporter-like_CS"/>
</dbReference>
<dbReference type="PANTHER" id="PTHR19229">
    <property type="entry name" value="ATP-BINDING CASSETTE TRANSPORTER SUBFAMILY A ABCA"/>
    <property type="match status" value="1"/>
</dbReference>
<feature type="domain" description="ABC transporter" evidence="7">
    <location>
        <begin position="943"/>
        <end position="1174"/>
    </location>
</feature>
<dbReference type="EMBL" id="CAJVCH010041714">
    <property type="protein sequence ID" value="CAG7716860.1"/>
    <property type="molecule type" value="Genomic_DNA"/>
</dbReference>
<organism evidence="8 9">
    <name type="scientific">Allacma fusca</name>
    <dbReference type="NCBI Taxonomy" id="39272"/>
    <lineage>
        <taxon>Eukaryota</taxon>
        <taxon>Metazoa</taxon>
        <taxon>Ecdysozoa</taxon>
        <taxon>Arthropoda</taxon>
        <taxon>Hexapoda</taxon>
        <taxon>Collembola</taxon>
        <taxon>Symphypleona</taxon>
        <taxon>Sminthuridae</taxon>
        <taxon>Allacma</taxon>
    </lineage>
</organism>
<dbReference type="Pfam" id="PF12698">
    <property type="entry name" value="ABC2_membrane_3"/>
    <property type="match status" value="1"/>
</dbReference>
<protein>
    <recommendedName>
        <fullName evidence="7">ABC transporter domain-containing protein</fullName>
    </recommendedName>
</protein>
<comment type="subcellular location">
    <subcellularLocation>
        <location evidence="1">Membrane</location>
        <topology evidence="1">Multi-pass membrane protein</topology>
    </subcellularLocation>
</comment>
<dbReference type="InterPro" id="IPR013525">
    <property type="entry name" value="ABC2_TM"/>
</dbReference>
<evidence type="ECO:0000256" key="4">
    <source>
        <dbReference type="ARBA" id="ARBA00023136"/>
    </source>
</evidence>
<dbReference type="InterPro" id="IPR003439">
    <property type="entry name" value="ABC_transporter-like_ATP-bd"/>
</dbReference>
<dbReference type="GO" id="GO:0005524">
    <property type="term" value="F:ATP binding"/>
    <property type="evidence" value="ECO:0007669"/>
    <property type="project" value="InterPro"/>
</dbReference>
<accession>A0A8J2JAW9</accession>
<dbReference type="PROSITE" id="PS00211">
    <property type="entry name" value="ABC_TRANSPORTER_1"/>
    <property type="match status" value="1"/>
</dbReference>
<dbReference type="CDD" id="cd03263">
    <property type="entry name" value="ABC_subfamily_A"/>
    <property type="match status" value="2"/>
</dbReference>
<dbReference type="AlphaFoldDB" id="A0A8J2JAW9"/>
<reference evidence="8" key="1">
    <citation type="submission" date="2021-06" db="EMBL/GenBank/DDBJ databases">
        <authorList>
            <person name="Hodson N. C."/>
            <person name="Mongue J. A."/>
            <person name="Jaron S. K."/>
        </authorList>
    </citation>
    <scope>NUCLEOTIDE SEQUENCE</scope>
</reference>
<feature type="transmembrane region" description="Helical" evidence="6">
    <location>
        <begin position="6"/>
        <end position="27"/>
    </location>
</feature>
<dbReference type="InterPro" id="IPR026082">
    <property type="entry name" value="ABCA"/>
</dbReference>
<name>A0A8J2JAW9_9HEXA</name>
<evidence type="ECO:0000256" key="2">
    <source>
        <dbReference type="ARBA" id="ARBA00022692"/>
    </source>
</evidence>
<sequence>VFATANTAATAAGFLWVLNYIPFGFFFPRVNMMTRVWKYVSCFLLGNIPLSYACYIFAMFENDSSGVQWENLMDGITLDDSFCIFDCMVMMIVNAVVSMTAGFYIELVWPGKYGVPLPWYFPFTKWFWTDGIRKEHSKGVESGGNPGTGNFEVDPMHLKSYIEIKGLTKVFGKNVAVNKLNIKFFENQVTSLLGHNGAGKTTTMSMLTGLVIPTSGTALVNGYDICKNMGFVRANLGLCPQYNVLFDELTVEEHIRFFSLLKGCSPSEVDEERHAPSKNLSGGMKRKLSVGIAFCAGSKAVLLDEPSSGMDPRTRRSTWDLIQMIVKQENCLQKKITDFLHNKIPSIQLNDDVGQELSYSLPDNESSKFPSLFEDLELKKDQLGISSFGVSNASMEEVFMRVVKPDAIETFAKNGHNGSTNGHRILDNIRNGDCPESPLLNKGIVVDGPRYEKLELFLYQFKAIIIKKLLFLLRNRGLAALQIVIPIVVLAVAMVCFKTLPGITTPGPLSLSLDKYEHVGHTTTLSNCDPTDLLCDGYRKFVSSKYEIENFENDTLGNIYLDKAERNLRATFSKVMIGMEQVKKKTSAGMTTEVTAFYNNRPFHNPPLALNFIANGALQAFGINQKISLVNHPFVYNDFDNVKQAGDVFTLSFIAAWVTQFVLGVMGSAFIIFPVQERITGAKHLQFVAGVKAPIYWAGSVVVDIINYMLPTVLLLLVLIGLNIEQFKHWDVVMWFLILCFAHAWSMVGMMALFSFVFTIPSGGFARMTLANSMFGIAALMLVVNLDSPELGLVEIATLLHNILVCFPNYALGMGIAQITVHKDLKDFCEPFDLQVMCPLDEYFICCRKYSDNFYSWKVSGIGKNLLSLFSAGVLCFIAVFCIEMSIFSRIRAKISCFKGNKKSSSESLSNSNKSNDDDEDVLREAERINGQSLISQFKTHNLVIRNLTKVYNERMTAVKKLNLGVAKGETFGLLGVNGAGKTTTFKMITGDIPITSGDVFVCRNSIKRNLAAVYKNLGYCPQFDAVIEQLTGRETIKMFANLRGIKETHIDRIVNNLAENLLFTQHIDKKVGLYSGGNKRKLSTAVAMLGNPPVVFLDEPTTGLDPVARRHVWNAINRLRETGTSVVITSHCMEECEALCSRLAIMVDGRFRCLGSPQHLKNKFGEGYSIVAQLNYTSTTSSKTEQSNQVSGTAQPWELELRGLKDFIKSHFPDCELKDSHPGFVQYHVPGNSTKWAKLFAVMEEAKEKFNLEAYSVGQTSLEQVFFNFTKLQESYKE</sequence>
<dbReference type="InterPro" id="IPR056264">
    <property type="entry name" value="R2_ABCA1-4-like"/>
</dbReference>
<dbReference type="GO" id="GO:0140359">
    <property type="term" value="F:ABC-type transporter activity"/>
    <property type="evidence" value="ECO:0007669"/>
    <property type="project" value="InterPro"/>
</dbReference>
<evidence type="ECO:0000256" key="3">
    <source>
        <dbReference type="ARBA" id="ARBA00022989"/>
    </source>
</evidence>
<feature type="transmembrane region" description="Helical" evidence="6">
    <location>
        <begin position="796"/>
        <end position="817"/>
    </location>
</feature>
<comment type="caution">
    <text evidence="8">The sequence shown here is derived from an EMBL/GenBank/DDBJ whole genome shotgun (WGS) entry which is preliminary data.</text>
</comment>
<keyword evidence="2 6" id="KW-0812">Transmembrane</keyword>
<dbReference type="PROSITE" id="PS50893">
    <property type="entry name" value="ABC_TRANSPORTER_2"/>
    <property type="match status" value="2"/>
</dbReference>
<keyword evidence="9" id="KW-1185">Reference proteome</keyword>
<dbReference type="InterPro" id="IPR003593">
    <property type="entry name" value="AAA+_ATPase"/>
</dbReference>
<feature type="transmembrane region" description="Helical" evidence="6">
    <location>
        <begin position="39"/>
        <end position="60"/>
    </location>
</feature>
<keyword evidence="4 6" id="KW-0472">Membrane</keyword>
<feature type="domain" description="ABC transporter" evidence="7">
    <location>
        <begin position="162"/>
        <end position="378"/>
    </location>
</feature>
<feature type="region of interest" description="Disordered" evidence="5">
    <location>
        <begin position="901"/>
        <end position="921"/>
    </location>
</feature>
<dbReference type="GO" id="GO:0005319">
    <property type="term" value="F:lipid transporter activity"/>
    <property type="evidence" value="ECO:0007669"/>
    <property type="project" value="TreeGrafter"/>
</dbReference>
<dbReference type="GO" id="GO:0016887">
    <property type="term" value="F:ATP hydrolysis activity"/>
    <property type="evidence" value="ECO:0007669"/>
    <property type="project" value="InterPro"/>
</dbReference>
<dbReference type="Pfam" id="PF00005">
    <property type="entry name" value="ABC_tran"/>
    <property type="match status" value="2"/>
</dbReference>
<keyword evidence="3 6" id="KW-1133">Transmembrane helix</keyword>
<evidence type="ECO:0000313" key="9">
    <source>
        <dbReference type="Proteomes" id="UP000708208"/>
    </source>
</evidence>
<feature type="transmembrane region" description="Helical" evidence="6">
    <location>
        <begin position="648"/>
        <end position="675"/>
    </location>
</feature>
<dbReference type="SMART" id="SM00382">
    <property type="entry name" value="AAA"/>
    <property type="match status" value="2"/>
</dbReference>
<proteinExistence type="predicted"/>
<evidence type="ECO:0000259" key="7">
    <source>
        <dbReference type="PROSITE" id="PS50893"/>
    </source>
</evidence>
<evidence type="ECO:0000256" key="5">
    <source>
        <dbReference type="SAM" id="MobiDB-lite"/>
    </source>
</evidence>
<dbReference type="FunFam" id="3.40.50.300:FF:000327">
    <property type="entry name" value="ATP-binding cassette sub-family A member 3"/>
    <property type="match status" value="1"/>
</dbReference>
<gene>
    <name evidence="8" type="ORF">AFUS01_LOCUS6347</name>
</gene>
<feature type="transmembrane region" description="Helical" evidence="6">
    <location>
        <begin position="732"/>
        <end position="758"/>
    </location>
</feature>
<dbReference type="OrthoDB" id="10255969at2759"/>
<feature type="transmembrane region" description="Helical" evidence="6">
    <location>
        <begin position="695"/>
        <end position="720"/>
    </location>
</feature>
<evidence type="ECO:0000313" key="8">
    <source>
        <dbReference type="EMBL" id="CAG7716860.1"/>
    </source>
</evidence>
<dbReference type="Proteomes" id="UP000708208">
    <property type="component" value="Unassembled WGS sequence"/>
</dbReference>
<feature type="transmembrane region" description="Helical" evidence="6">
    <location>
        <begin position="477"/>
        <end position="500"/>
    </location>
</feature>
<feature type="transmembrane region" description="Helical" evidence="6">
    <location>
        <begin position="765"/>
        <end position="784"/>
    </location>
</feature>
<dbReference type="GO" id="GO:0016020">
    <property type="term" value="C:membrane"/>
    <property type="evidence" value="ECO:0007669"/>
    <property type="project" value="UniProtKB-SubCell"/>
</dbReference>